<dbReference type="Pfam" id="PF04366">
    <property type="entry name" value="Ysc84"/>
    <property type="match status" value="1"/>
</dbReference>
<feature type="domain" description="SH3" evidence="4">
    <location>
        <begin position="472"/>
        <end position="531"/>
    </location>
</feature>
<reference evidence="5 6" key="1">
    <citation type="submission" date="2016-07" db="EMBL/GenBank/DDBJ databases">
        <title>Pervasive Adenine N6-methylation of Active Genes in Fungi.</title>
        <authorList>
            <consortium name="DOE Joint Genome Institute"/>
            <person name="Mondo S.J."/>
            <person name="Dannebaum R.O."/>
            <person name="Kuo R.C."/>
            <person name="Labutti K."/>
            <person name="Haridas S."/>
            <person name="Kuo A."/>
            <person name="Salamov A."/>
            <person name="Ahrendt S.R."/>
            <person name="Lipzen A."/>
            <person name="Sullivan W."/>
            <person name="Andreopoulos W.B."/>
            <person name="Clum A."/>
            <person name="Lindquist E."/>
            <person name="Daum C."/>
            <person name="Ramamoorthy G.K."/>
            <person name="Gryganskyi A."/>
            <person name="Culley D."/>
            <person name="Magnuson J.K."/>
            <person name="James T.Y."/>
            <person name="O'Malley M.A."/>
            <person name="Stajich J.E."/>
            <person name="Spatafora J.W."/>
            <person name="Visel A."/>
            <person name="Grigoriev I.V."/>
        </authorList>
    </citation>
    <scope>NUCLEOTIDE SEQUENCE [LARGE SCALE GENOMIC DNA]</scope>
    <source>
        <strain evidence="5 6">NRRL 1336</strain>
    </source>
</reference>
<dbReference type="SUPFAM" id="SSF50044">
    <property type="entry name" value="SH3-domain"/>
    <property type="match status" value="1"/>
</dbReference>
<comment type="caution">
    <text evidence="5">The sequence shown here is derived from an EMBL/GenBank/DDBJ whole genome shotgun (WGS) entry which is preliminary data.</text>
</comment>
<dbReference type="InterPro" id="IPR007461">
    <property type="entry name" value="Ysc84_actin-binding"/>
</dbReference>
<dbReference type="Proteomes" id="UP000193560">
    <property type="component" value="Unassembled WGS sequence"/>
</dbReference>
<feature type="compositionally biased region" description="Low complexity" evidence="3">
    <location>
        <begin position="437"/>
        <end position="462"/>
    </location>
</feature>
<dbReference type="STRING" id="90262.A0A1X2IRS6"/>
<evidence type="ECO:0000256" key="3">
    <source>
        <dbReference type="SAM" id="MobiDB-lite"/>
    </source>
</evidence>
<evidence type="ECO:0000259" key="4">
    <source>
        <dbReference type="PROSITE" id="PS50002"/>
    </source>
</evidence>
<dbReference type="AlphaFoldDB" id="A0A1X2IRS6"/>
<dbReference type="PRINTS" id="PR00452">
    <property type="entry name" value="SH3DOMAIN"/>
</dbReference>
<feature type="compositionally biased region" description="Low complexity" evidence="3">
    <location>
        <begin position="393"/>
        <end position="404"/>
    </location>
</feature>
<evidence type="ECO:0000256" key="1">
    <source>
        <dbReference type="ARBA" id="ARBA00022443"/>
    </source>
</evidence>
<evidence type="ECO:0000313" key="6">
    <source>
        <dbReference type="Proteomes" id="UP000193560"/>
    </source>
</evidence>
<dbReference type="InterPro" id="IPR051702">
    <property type="entry name" value="SH3_domain_YSC84-like"/>
</dbReference>
<dbReference type="OrthoDB" id="10255128at2759"/>
<evidence type="ECO:0000313" key="5">
    <source>
        <dbReference type="EMBL" id="ORZ21248.1"/>
    </source>
</evidence>
<dbReference type="EMBL" id="MCGE01000005">
    <property type="protein sequence ID" value="ORZ21248.1"/>
    <property type="molecule type" value="Genomic_DNA"/>
</dbReference>
<dbReference type="Pfam" id="PF00018">
    <property type="entry name" value="SH3_1"/>
    <property type="match status" value="1"/>
</dbReference>
<feature type="compositionally biased region" description="Low complexity" evidence="3">
    <location>
        <begin position="237"/>
        <end position="248"/>
    </location>
</feature>
<dbReference type="SMART" id="SM00326">
    <property type="entry name" value="SH3"/>
    <property type="match status" value="1"/>
</dbReference>
<dbReference type="GO" id="GO:0051666">
    <property type="term" value="P:actin cortical patch localization"/>
    <property type="evidence" value="ECO:0007669"/>
    <property type="project" value="UniProtKB-ARBA"/>
</dbReference>
<feature type="compositionally biased region" description="Polar residues" evidence="3">
    <location>
        <begin position="427"/>
        <end position="436"/>
    </location>
</feature>
<feature type="compositionally biased region" description="Polar residues" evidence="3">
    <location>
        <begin position="249"/>
        <end position="305"/>
    </location>
</feature>
<dbReference type="GO" id="GO:0035091">
    <property type="term" value="F:phosphatidylinositol binding"/>
    <property type="evidence" value="ECO:0007669"/>
    <property type="project" value="TreeGrafter"/>
</dbReference>
<evidence type="ECO:0000256" key="2">
    <source>
        <dbReference type="PROSITE-ProRule" id="PRU00192"/>
    </source>
</evidence>
<dbReference type="InterPro" id="IPR001452">
    <property type="entry name" value="SH3_domain"/>
</dbReference>
<feature type="compositionally biased region" description="Polar residues" evidence="3">
    <location>
        <begin position="314"/>
        <end position="324"/>
    </location>
</feature>
<gene>
    <name evidence="5" type="ORF">BCR42DRAFT_407157</name>
</gene>
<sequence>MSFNASDLEKDVHRAQNILSFFTDPGKGQDIKKLIPPSVLARAHGIVFIRLYRVGFLVSAKGGTGIIIARLPDGSWSAPSGVSLTSVGFGHQAGGEIIDSIIVMNYRGAVKAFFDAGGQLQLGIAVSIAAGPLGRSADVSASASSMNHVAATYAYSSSKGLFVGYSFEGSKISERVKTNTSFYGRQISAREILTGAVAPPQIASGLYNTLYSIGAAGPQPGVTFGPVRSLSMGYPSHQQHQQQQYQQHPATASPINNGSFYATKGSHPQGTSAPSPNSPYAPTTTPNGYPLEKSQQYQQQHNYANSRPYHRESLQPSLSIRNPPQLNPRHSVGDVGQYQRQPPHTRTADAAASSTDFAEPPPPYEPSQSSNISHASSSPVTSSDSKQNTMTLPSSSPAEQPQSQHNQHRSLIDASSSPSPVEATIASPISNIQNQRPTTAGAPPTTTTSSPSSSSPITATQPLPTNDTSSSASSFVVVAKYDFSGQEQGDLPFKTGDHITVTQWTDDRESWWQGKIGTKTGCFPANYTNNL</sequence>
<protein>
    <recommendedName>
        <fullName evidence="4">SH3 domain-containing protein</fullName>
    </recommendedName>
</protein>
<dbReference type="InterPro" id="IPR036028">
    <property type="entry name" value="SH3-like_dom_sf"/>
</dbReference>
<feature type="region of interest" description="Disordered" evidence="3">
    <location>
        <begin position="227"/>
        <end position="471"/>
    </location>
</feature>
<dbReference type="PROSITE" id="PS50002">
    <property type="entry name" value="SH3"/>
    <property type="match status" value="1"/>
</dbReference>
<accession>A0A1X2IRS6</accession>
<dbReference type="Gene3D" id="2.30.30.40">
    <property type="entry name" value="SH3 Domains"/>
    <property type="match status" value="1"/>
</dbReference>
<proteinExistence type="predicted"/>
<dbReference type="PANTHER" id="PTHR15629">
    <property type="entry name" value="SH3YL1 PROTEIN"/>
    <property type="match status" value="1"/>
</dbReference>
<feature type="compositionally biased region" description="Low complexity" evidence="3">
    <location>
        <begin position="366"/>
        <end position="378"/>
    </location>
</feature>
<dbReference type="FunFam" id="2.30.30.40:FF:000100">
    <property type="entry name" value="SH3 domain-containing YSC84-like protein 1"/>
    <property type="match status" value="1"/>
</dbReference>
<keyword evidence="6" id="KW-1185">Reference proteome</keyword>
<keyword evidence="1 2" id="KW-0728">SH3 domain</keyword>
<feature type="compositionally biased region" description="Polar residues" evidence="3">
    <location>
        <begin position="379"/>
        <end position="392"/>
    </location>
</feature>
<organism evidence="5 6">
    <name type="scientific">Absidia repens</name>
    <dbReference type="NCBI Taxonomy" id="90262"/>
    <lineage>
        <taxon>Eukaryota</taxon>
        <taxon>Fungi</taxon>
        <taxon>Fungi incertae sedis</taxon>
        <taxon>Mucoromycota</taxon>
        <taxon>Mucoromycotina</taxon>
        <taxon>Mucoromycetes</taxon>
        <taxon>Mucorales</taxon>
        <taxon>Cunninghamellaceae</taxon>
        <taxon>Absidia</taxon>
    </lineage>
</organism>
<name>A0A1X2IRS6_9FUNG</name>
<dbReference type="PANTHER" id="PTHR15629:SF2">
    <property type="entry name" value="SH3 DOMAIN-CONTAINING YSC84-LIKE PROTEIN 1"/>
    <property type="match status" value="1"/>
</dbReference>